<evidence type="ECO:0000313" key="2">
    <source>
        <dbReference type="EMBL" id="MST85377.1"/>
    </source>
</evidence>
<dbReference type="Proteomes" id="UP000438914">
    <property type="component" value="Unassembled WGS sequence"/>
</dbReference>
<evidence type="ECO:0000313" key="3">
    <source>
        <dbReference type="Proteomes" id="UP000438914"/>
    </source>
</evidence>
<evidence type="ECO:0000256" key="1">
    <source>
        <dbReference type="SAM" id="Phobius"/>
    </source>
</evidence>
<keyword evidence="1" id="KW-1133">Transmembrane helix</keyword>
<feature type="non-terminal residue" evidence="2">
    <location>
        <position position="1"/>
    </location>
</feature>
<sequence>KRHVVSFEKNEKKYNDSLRLLGFVAIVTLGLDLTAPQALAHYKLRDEQEKYFQQMKTEMCSDRQRNWSEDGKTGRLFVLFVGLVIGSYIRHIWKTTGLHSMFASSLDMLDEMRNIRCIERQGHATKITPFVGKQVEIAKAFGIDIPVGCEPGYKSKKVGRKRGRPKKNES</sequence>
<reference evidence="2 3" key="1">
    <citation type="submission" date="2019-08" db="EMBL/GenBank/DDBJ databases">
        <title>In-depth cultivation of the pig gut microbiome towards novel bacterial diversity and tailored functional studies.</title>
        <authorList>
            <person name="Wylensek D."/>
            <person name="Hitch T.C.A."/>
            <person name="Clavel T."/>
        </authorList>
    </citation>
    <scope>NUCLEOTIDE SEQUENCE [LARGE SCALE GENOMIC DNA]</scope>
    <source>
        <strain evidence="2 3">LKV-178-WT-2A</strain>
    </source>
</reference>
<protein>
    <recommendedName>
        <fullName evidence="4">Transposase</fullName>
    </recommendedName>
</protein>
<organism evidence="2 3">
    <name type="scientific">Hallella mizrahii</name>
    <dbReference type="NCBI Taxonomy" id="2606637"/>
    <lineage>
        <taxon>Bacteria</taxon>
        <taxon>Pseudomonadati</taxon>
        <taxon>Bacteroidota</taxon>
        <taxon>Bacteroidia</taxon>
        <taxon>Bacteroidales</taxon>
        <taxon>Prevotellaceae</taxon>
        <taxon>Hallella</taxon>
    </lineage>
</organism>
<proteinExistence type="predicted"/>
<evidence type="ECO:0008006" key="4">
    <source>
        <dbReference type="Google" id="ProtNLM"/>
    </source>
</evidence>
<accession>A0A7K0KHF8</accession>
<keyword evidence="1" id="KW-0812">Transmembrane</keyword>
<name>A0A7K0KHF8_9BACT</name>
<feature type="transmembrane region" description="Helical" evidence="1">
    <location>
        <begin position="20"/>
        <end position="39"/>
    </location>
</feature>
<dbReference type="EMBL" id="VUNG01000035">
    <property type="protein sequence ID" value="MST85377.1"/>
    <property type="molecule type" value="Genomic_DNA"/>
</dbReference>
<feature type="transmembrane region" description="Helical" evidence="1">
    <location>
        <begin position="76"/>
        <end position="93"/>
    </location>
</feature>
<gene>
    <name evidence="2" type="ORF">FYJ73_12005</name>
</gene>
<dbReference type="AlphaFoldDB" id="A0A7K0KHF8"/>
<keyword evidence="1" id="KW-0472">Membrane</keyword>
<keyword evidence="3" id="KW-1185">Reference proteome</keyword>
<comment type="caution">
    <text evidence="2">The sequence shown here is derived from an EMBL/GenBank/DDBJ whole genome shotgun (WGS) entry which is preliminary data.</text>
</comment>